<keyword evidence="1" id="KW-1133">Transmembrane helix</keyword>
<reference evidence="2 3" key="1">
    <citation type="journal article" date="2015" name="Nature">
        <title>rRNA introns, odd ribosomes, and small enigmatic genomes across a large radiation of phyla.</title>
        <authorList>
            <person name="Brown C.T."/>
            <person name="Hug L.A."/>
            <person name="Thomas B.C."/>
            <person name="Sharon I."/>
            <person name="Castelle C.J."/>
            <person name="Singh A."/>
            <person name="Wilkins M.J."/>
            <person name="Williams K.H."/>
            <person name="Banfield J.F."/>
        </authorList>
    </citation>
    <scope>NUCLEOTIDE SEQUENCE [LARGE SCALE GENOMIC DNA]</scope>
</reference>
<evidence type="ECO:0000256" key="1">
    <source>
        <dbReference type="SAM" id="Phobius"/>
    </source>
</evidence>
<proteinExistence type="predicted"/>
<gene>
    <name evidence="2" type="ORF">UR21_C0010G0014</name>
</gene>
<comment type="caution">
    <text evidence="2">The sequence shown here is derived from an EMBL/GenBank/DDBJ whole genome shotgun (WGS) entry which is preliminary data.</text>
</comment>
<evidence type="ECO:0000313" key="2">
    <source>
        <dbReference type="EMBL" id="KKP31372.1"/>
    </source>
</evidence>
<keyword evidence="1" id="KW-0812">Transmembrane</keyword>
<sequence length="199" mass="22965">MLKKVLKQYLVKNKLLIIPLLIILFSLILRFTWIDRFPGGMDADQVEVSLSAKTIGLFGVDSSGTGWKTMIFGNNTKAGIAGLPSIMISPLYYFSKLNLTNIRIPFVIINVITIIFLSLLVFELTKEKIIIIFTLLIGFINPWMFAYSRVPTEAPFSLLLIIVGMYFLFKFKGYKIFYSLLFFVGAFYSYFGRNHYYYY</sequence>
<feature type="transmembrane region" description="Helical" evidence="1">
    <location>
        <begin position="102"/>
        <end position="122"/>
    </location>
</feature>
<organism evidence="2 3">
    <name type="scientific">Candidatus Woesebacteria bacterium GW2011_GWC2_31_9</name>
    <dbReference type="NCBI Taxonomy" id="1618586"/>
    <lineage>
        <taxon>Bacteria</taxon>
        <taxon>Candidatus Woeseibacteriota</taxon>
    </lineage>
</organism>
<name>A0A0G0BJZ1_9BACT</name>
<dbReference type="Proteomes" id="UP000034803">
    <property type="component" value="Unassembled WGS sequence"/>
</dbReference>
<keyword evidence="1" id="KW-0472">Membrane</keyword>
<accession>A0A0G0BJZ1</accession>
<feature type="transmembrane region" description="Helical" evidence="1">
    <location>
        <begin position="129"/>
        <end position="148"/>
    </location>
</feature>
<protein>
    <recommendedName>
        <fullName evidence="4">Glycosyltransferase RgtA/B/C/D-like domain-containing protein</fullName>
    </recommendedName>
</protein>
<dbReference type="AlphaFoldDB" id="A0A0G0BJZ1"/>
<evidence type="ECO:0000313" key="3">
    <source>
        <dbReference type="Proteomes" id="UP000034803"/>
    </source>
</evidence>
<feature type="transmembrane region" description="Helical" evidence="1">
    <location>
        <begin position="154"/>
        <end position="169"/>
    </location>
</feature>
<feature type="transmembrane region" description="Helical" evidence="1">
    <location>
        <begin position="15"/>
        <end position="34"/>
    </location>
</feature>
<dbReference type="EMBL" id="LBOI01000010">
    <property type="protein sequence ID" value="KKP31372.1"/>
    <property type="molecule type" value="Genomic_DNA"/>
</dbReference>
<feature type="transmembrane region" description="Helical" evidence="1">
    <location>
        <begin position="176"/>
        <end position="192"/>
    </location>
</feature>
<evidence type="ECO:0008006" key="4">
    <source>
        <dbReference type="Google" id="ProtNLM"/>
    </source>
</evidence>